<evidence type="ECO:0000313" key="12">
    <source>
        <dbReference type="Proteomes" id="UP000228596"/>
    </source>
</evidence>
<feature type="site" description="Interaction with substrate tRNA" evidence="10">
    <location>
        <position position="175"/>
    </location>
</feature>
<evidence type="ECO:0000256" key="3">
    <source>
        <dbReference type="ARBA" id="ARBA00005842"/>
    </source>
</evidence>
<dbReference type="Proteomes" id="UP000228596">
    <property type="component" value="Unassembled WGS sequence"/>
</dbReference>
<evidence type="ECO:0000256" key="9">
    <source>
        <dbReference type="ARBA" id="ARBA00049563"/>
    </source>
</evidence>
<evidence type="ECO:0000256" key="10">
    <source>
        <dbReference type="HAMAP-Rule" id="MF_00185"/>
    </source>
</evidence>
<evidence type="ECO:0000256" key="8">
    <source>
        <dbReference type="ARBA" id="ARBA00022842"/>
    </source>
</evidence>
<dbReference type="SUPFAM" id="SSF52540">
    <property type="entry name" value="P-loop containing nucleoside triphosphate hydrolases"/>
    <property type="match status" value="1"/>
</dbReference>
<dbReference type="EMBL" id="PEZV01000035">
    <property type="protein sequence ID" value="PIT97122.1"/>
    <property type="molecule type" value="Genomic_DNA"/>
</dbReference>
<keyword evidence="7 10" id="KW-0067">ATP-binding</keyword>
<evidence type="ECO:0000313" key="11">
    <source>
        <dbReference type="EMBL" id="PIT97122.1"/>
    </source>
</evidence>
<feature type="region of interest" description="Interaction with substrate tRNA" evidence="10">
    <location>
        <begin position="36"/>
        <end position="39"/>
    </location>
</feature>
<comment type="similarity">
    <text evidence="3 10">Belongs to the IPP transferase family.</text>
</comment>
<comment type="caution">
    <text evidence="11">The sequence shown here is derived from an EMBL/GenBank/DDBJ whole genome shotgun (WGS) entry which is preliminary data.</text>
</comment>
<dbReference type="GO" id="GO:0005524">
    <property type="term" value="F:ATP binding"/>
    <property type="evidence" value="ECO:0007669"/>
    <property type="project" value="UniProtKB-UniRule"/>
</dbReference>
<name>A0A2M6WWG9_9BACT</name>
<evidence type="ECO:0000256" key="7">
    <source>
        <dbReference type="ARBA" id="ARBA00022840"/>
    </source>
</evidence>
<keyword evidence="4 10" id="KW-0808">Transferase</keyword>
<comment type="subunit">
    <text evidence="10">Monomer.</text>
</comment>
<comment type="cofactor">
    <cofactor evidence="1 10">
        <name>Mg(2+)</name>
        <dbReference type="ChEBI" id="CHEBI:18420"/>
    </cofactor>
</comment>
<dbReference type="InterPro" id="IPR018022">
    <property type="entry name" value="IPT"/>
</dbReference>
<evidence type="ECO:0000256" key="5">
    <source>
        <dbReference type="ARBA" id="ARBA00022694"/>
    </source>
</evidence>
<feature type="binding site" evidence="10">
    <location>
        <begin position="13"/>
        <end position="18"/>
    </location>
    <ligand>
        <name>substrate</name>
    </ligand>
</feature>
<keyword evidence="8 10" id="KW-0460">Magnesium</keyword>
<feature type="binding site" evidence="10">
    <location>
        <begin position="11"/>
        <end position="18"/>
    </location>
    <ligand>
        <name>ATP</name>
        <dbReference type="ChEBI" id="CHEBI:30616"/>
    </ligand>
</feature>
<comment type="function">
    <text evidence="2 10">Catalyzes the transfer of a dimethylallyl group onto the adenine at position 37 in tRNAs that read codons beginning with uridine, leading to the formation of N6-(dimethylallyl)adenosine (i(6)A).</text>
</comment>
<organism evidence="11 12">
    <name type="scientific">Candidatus Berkelbacteria bacterium CG10_big_fil_rev_8_21_14_0_10_41_12</name>
    <dbReference type="NCBI Taxonomy" id="1974513"/>
    <lineage>
        <taxon>Bacteria</taxon>
        <taxon>Candidatus Berkelbacteria</taxon>
    </lineage>
</organism>
<proteinExistence type="inferred from homology"/>
<comment type="caution">
    <text evidence="10">Lacks conserved residue(s) required for the propagation of feature annotation.</text>
</comment>
<dbReference type="GO" id="GO:0052381">
    <property type="term" value="F:tRNA dimethylallyltransferase activity"/>
    <property type="evidence" value="ECO:0007669"/>
    <property type="project" value="UniProtKB-UniRule"/>
</dbReference>
<dbReference type="Pfam" id="PF01745">
    <property type="entry name" value="IPT"/>
    <property type="match status" value="1"/>
</dbReference>
<dbReference type="InterPro" id="IPR027417">
    <property type="entry name" value="P-loop_NTPase"/>
</dbReference>
<dbReference type="InterPro" id="IPR039657">
    <property type="entry name" value="Dimethylallyltransferase"/>
</dbReference>
<gene>
    <name evidence="10" type="primary">miaA</name>
    <name evidence="11" type="ORF">COT77_03125</name>
</gene>
<accession>A0A2M6WWG9</accession>
<dbReference type="PANTHER" id="PTHR11088:SF60">
    <property type="entry name" value="TRNA DIMETHYLALLYLTRANSFERASE"/>
    <property type="match status" value="1"/>
</dbReference>
<dbReference type="HAMAP" id="MF_00185">
    <property type="entry name" value="IPP_trans"/>
    <property type="match status" value="1"/>
</dbReference>
<evidence type="ECO:0000256" key="1">
    <source>
        <dbReference type="ARBA" id="ARBA00001946"/>
    </source>
</evidence>
<evidence type="ECO:0000256" key="6">
    <source>
        <dbReference type="ARBA" id="ARBA00022741"/>
    </source>
</evidence>
<dbReference type="GO" id="GO:0006400">
    <property type="term" value="P:tRNA modification"/>
    <property type="evidence" value="ECO:0007669"/>
    <property type="project" value="TreeGrafter"/>
</dbReference>
<dbReference type="EC" id="2.5.1.75" evidence="10"/>
<feature type="site" description="Interaction with substrate tRNA" evidence="10">
    <location>
        <position position="147"/>
    </location>
</feature>
<evidence type="ECO:0000256" key="2">
    <source>
        <dbReference type="ARBA" id="ARBA00003213"/>
    </source>
</evidence>
<keyword evidence="5 10" id="KW-0819">tRNA processing</keyword>
<dbReference type="PANTHER" id="PTHR11088">
    <property type="entry name" value="TRNA DIMETHYLALLYLTRANSFERASE"/>
    <property type="match status" value="1"/>
</dbReference>
<dbReference type="AlphaFoldDB" id="A0A2M6WWG9"/>
<reference evidence="12" key="1">
    <citation type="submission" date="2017-09" db="EMBL/GenBank/DDBJ databases">
        <title>Depth-based differentiation of microbial function through sediment-hosted aquifers and enrichment of novel symbionts in the deep terrestrial subsurface.</title>
        <authorList>
            <person name="Probst A.J."/>
            <person name="Ladd B."/>
            <person name="Jarett J.K."/>
            <person name="Geller-Mcgrath D.E."/>
            <person name="Sieber C.M.K."/>
            <person name="Emerson J.B."/>
            <person name="Anantharaman K."/>
            <person name="Thomas B.C."/>
            <person name="Malmstrom R."/>
            <person name="Stieglmeier M."/>
            <person name="Klingl A."/>
            <person name="Woyke T."/>
            <person name="Ryan C.M."/>
            <person name="Banfield J.F."/>
        </authorList>
    </citation>
    <scope>NUCLEOTIDE SEQUENCE [LARGE SCALE GENOMIC DNA]</scope>
</reference>
<dbReference type="Gene3D" id="3.40.50.300">
    <property type="entry name" value="P-loop containing nucleotide triphosphate hydrolases"/>
    <property type="match status" value="1"/>
</dbReference>
<evidence type="ECO:0000256" key="4">
    <source>
        <dbReference type="ARBA" id="ARBA00022679"/>
    </source>
</evidence>
<comment type="catalytic activity">
    <reaction evidence="9 10">
        <text>adenosine(37) in tRNA + dimethylallyl diphosphate = N(6)-dimethylallyladenosine(37) in tRNA + diphosphate</text>
        <dbReference type="Rhea" id="RHEA:26482"/>
        <dbReference type="Rhea" id="RHEA-COMP:10162"/>
        <dbReference type="Rhea" id="RHEA-COMP:10375"/>
        <dbReference type="ChEBI" id="CHEBI:33019"/>
        <dbReference type="ChEBI" id="CHEBI:57623"/>
        <dbReference type="ChEBI" id="CHEBI:74411"/>
        <dbReference type="ChEBI" id="CHEBI:74415"/>
        <dbReference type="EC" id="2.5.1.75"/>
    </reaction>
</comment>
<dbReference type="Pfam" id="PF01715">
    <property type="entry name" value="IPPT"/>
    <property type="match status" value="1"/>
</dbReference>
<protein>
    <recommendedName>
        <fullName evidence="10">tRNA dimethylallyltransferase</fullName>
        <ecNumber evidence="10">2.5.1.75</ecNumber>
    </recommendedName>
    <alternativeName>
        <fullName evidence="10">Dimethylallyl diphosphate:tRNA dimethylallyltransferase</fullName>
        <shortName evidence="10">DMAPP:tRNA dimethylallyltransferase</shortName>
        <shortName evidence="10">DMATase</shortName>
    </alternativeName>
    <alternativeName>
        <fullName evidence="10">Isopentenyl-diphosphate:tRNA isopentenyltransferase</fullName>
        <shortName evidence="10">IPP transferase</shortName>
        <shortName evidence="10">IPPT</shortName>
        <shortName evidence="10">IPTase</shortName>
    </alternativeName>
</protein>
<keyword evidence="6 10" id="KW-0547">Nucleotide-binding</keyword>
<sequence>MNERKIIAIVGPTASGKTSLGVALAKKFGGEIISADSRQIYRGLDIGTAKEGILASAAEISNFSLDLARDRRKFPISKHSQRSKTPISNKVKKLSKNIRWIDGVPQWMIDIASTGEKFTMFNWLGLAREVIEDIFLRRNLPIVVGGTGLYVQALFEGFEINRQSVISGRQKKYSRKELEKMSLEKLQKIYRKLLVPPRRWLNVSRKPDLNNPYRLVRAIERAQSGEVMVKKKPDFQVLQIGINLPRNKLYERIDKRIDERFNEGMLEEVVGLIKLGVDRKWLLSLGLEYRVIGNFVVKYLDAEKFDKDIKSEIVDSKEYVTMVQELKYRSHAYARRQITWFGRFPEIVWVKNKDEARKIAGEFLIKSD</sequence>